<gene>
    <name evidence="1" type="ORF">H1P_5470003</name>
</gene>
<proteinExistence type="predicted"/>
<organism evidence="1 2">
    <name type="scientific">Hyella patelloides LEGE 07179</name>
    <dbReference type="NCBI Taxonomy" id="945734"/>
    <lineage>
        <taxon>Bacteria</taxon>
        <taxon>Bacillati</taxon>
        <taxon>Cyanobacteriota</taxon>
        <taxon>Cyanophyceae</taxon>
        <taxon>Pleurocapsales</taxon>
        <taxon>Hyellaceae</taxon>
        <taxon>Hyella</taxon>
    </lineage>
</organism>
<dbReference type="RefSeq" id="WP_144875708.1">
    <property type="nucleotide sequence ID" value="NZ_LR214281.1"/>
</dbReference>
<dbReference type="AlphaFoldDB" id="A0A563W0D8"/>
<accession>A0A563W0D8</accession>
<evidence type="ECO:0000313" key="1">
    <source>
        <dbReference type="EMBL" id="VEP17087.1"/>
    </source>
</evidence>
<sequence>MGQNIVLQGNSEIVADAVEGDGGNINITTQGFFVSADSDISASSQFGLDGNVRVETINGDRNLELAILPTNLINVKETITVGCNSRNNFALAGKGGLPQNPSEQLRGETVWQDLRLVEMDSKRSRESKNKRVQRPYQPIVEAQAWKINHSGNIELIALNSASVALDHDAGCPSLD</sequence>
<name>A0A563W0D8_9CYAN</name>
<dbReference type="EMBL" id="CAACVJ010000498">
    <property type="protein sequence ID" value="VEP17087.1"/>
    <property type="molecule type" value="Genomic_DNA"/>
</dbReference>
<evidence type="ECO:0000313" key="2">
    <source>
        <dbReference type="Proteomes" id="UP000320055"/>
    </source>
</evidence>
<keyword evidence="2" id="KW-1185">Reference proteome</keyword>
<dbReference type="Proteomes" id="UP000320055">
    <property type="component" value="Unassembled WGS sequence"/>
</dbReference>
<protein>
    <submittedName>
        <fullName evidence="1">Uncharacterized protein</fullName>
    </submittedName>
</protein>
<reference evidence="1 2" key="1">
    <citation type="submission" date="2019-01" db="EMBL/GenBank/DDBJ databases">
        <authorList>
            <person name="Brito A."/>
        </authorList>
    </citation>
    <scope>NUCLEOTIDE SEQUENCE [LARGE SCALE GENOMIC DNA]</scope>
    <source>
        <strain evidence="1">1</strain>
    </source>
</reference>
<dbReference type="OrthoDB" id="514944at2"/>